<dbReference type="EMBL" id="GEBQ01009364">
    <property type="protein sequence ID" value="JAT30613.1"/>
    <property type="molecule type" value="Transcribed_RNA"/>
</dbReference>
<gene>
    <name evidence="1" type="ORF">g.6544</name>
</gene>
<dbReference type="AlphaFoldDB" id="A0A1B6M3Y0"/>
<reference evidence="1" key="1">
    <citation type="submission" date="2015-11" db="EMBL/GenBank/DDBJ databases">
        <title>De novo transcriptome assembly of four potential Pierce s Disease insect vectors from Arizona vineyards.</title>
        <authorList>
            <person name="Tassone E.E."/>
        </authorList>
    </citation>
    <scope>NUCLEOTIDE SEQUENCE</scope>
</reference>
<organism evidence="1">
    <name type="scientific">Graphocephala atropunctata</name>
    <dbReference type="NCBI Taxonomy" id="36148"/>
    <lineage>
        <taxon>Eukaryota</taxon>
        <taxon>Metazoa</taxon>
        <taxon>Ecdysozoa</taxon>
        <taxon>Arthropoda</taxon>
        <taxon>Hexapoda</taxon>
        <taxon>Insecta</taxon>
        <taxon>Pterygota</taxon>
        <taxon>Neoptera</taxon>
        <taxon>Paraneoptera</taxon>
        <taxon>Hemiptera</taxon>
        <taxon>Auchenorrhyncha</taxon>
        <taxon>Membracoidea</taxon>
        <taxon>Cicadellidae</taxon>
        <taxon>Cicadellinae</taxon>
        <taxon>Cicadellini</taxon>
        <taxon>Graphocephala</taxon>
    </lineage>
</organism>
<evidence type="ECO:0000313" key="1">
    <source>
        <dbReference type="EMBL" id="JAT30613.1"/>
    </source>
</evidence>
<feature type="non-terminal residue" evidence="1">
    <location>
        <position position="103"/>
    </location>
</feature>
<protein>
    <submittedName>
        <fullName evidence="1">Uncharacterized protein</fullName>
    </submittedName>
</protein>
<name>A0A1B6M3Y0_9HEMI</name>
<accession>A0A1B6M3Y0</accession>
<feature type="non-terminal residue" evidence="1">
    <location>
        <position position="1"/>
    </location>
</feature>
<sequence>ELFVKKTNKNSSDMRVNDQLLDEGVKIAEHFNTKFVETDKQIEVSPNHHFPLTLTKNIQANTNFKFKFKRVTYSDVVNTIKSIKNKKTAGYDEVLVDLMRRIS</sequence>
<proteinExistence type="predicted"/>